<protein>
    <submittedName>
        <fullName evidence="1">Uncharacterized protein</fullName>
    </submittedName>
</protein>
<sequence length="148" mass="15704">MHRTLIPILLATLLAASPGCGDRCDCPPEWSIVGFSLADGEFEGDEWQILIEVDGQLRTMCSSESGDGPNSAVVACDDPEVEVGHNATTLTVTLPEFQEDAKVRVEVANAQGSVWTASATVELRFHDTLDNCLCPLGEGIGELSLSDG</sequence>
<gene>
    <name evidence="1" type="ORF">ENSA7_77680</name>
</gene>
<comment type="caution">
    <text evidence="1">The sequence shown here is derived from an EMBL/GenBank/DDBJ whole genome shotgun (WGS) entry which is preliminary data.</text>
</comment>
<dbReference type="EMBL" id="PVNL01000140">
    <property type="protein sequence ID" value="PRP94599.1"/>
    <property type="molecule type" value="Genomic_DNA"/>
</dbReference>
<dbReference type="AlphaFoldDB" id="A0A2S9XP01"/>
<evidence type="ECO:0000313" key="2">
    <source>
        <dbReference type="Proteomes" id="UP000238823"/>
    </source>
</evidence>
<dbReference type="Proteomes" id="UP000238823">
    <property type="component" value="Unassembled WGS sequence"/>
</dbReference>
<proteinExistence type="predicted"/>
<organism evidence="1 2">
    <name type="scientific">Enhygromyxa salina</name>
    <dbReference type="NCBI Taxonomy" id="215803"/>
    <lineage>
        <taxon>Bacteria</taxon>
        <taxon>Pseudomonadati</taxon>
        <taxon>Myxococcota</taxon>
        <taxon>Polyangia</taxon>
        <taxon>Nannocystales</taxon>
        <taxon>Nannocystaceae</taxon>
        <taxon>Enhygromyxa</taxon>
    </lineage>
</organism>
<dbReference type="RefSeq" id="WP_106094539.1">
    <property type="nucleotide sequence ID" value="NZ_PVNL01000140.1"/>
</dbReference>
<reference evidence="1 2" key="1">
    <citation type="submission" date="2018-03" db="EMBL/GenBank/DDBJ databases">
        <title>Draft Genome Sequences of the Obligatory Marine Myxobacteria Enhygromyxa salina SWB007.</title>
        <authorList>
            <person name="Poehlein A."/>
            <person name="Moghaddam J.A."/>
            <person name="Harms H."/>
            <person name="Alanjari M."/>
            <person name="Koenig G.M."/>
            <person name="Daniel R."/>
            <person name="Schaeberle T.F."/>
        </authorList>
    </citation>
    <scope>NUCLEOTIDE SEQUENCE [LARGE SCALE GENOMIC DNA]</scope>
    <source>
        <strain evidence="1 2">SWB007</strain>
    </source>
</reference>
<name>A0A2S9XP01_9BACT</name>
<accession>A0A2S9XP01</accession>
<evidence type="ECO:0000313" key="1">
    <source>
        <dbReference type="EMBL" id="PRP94599.1"/>
    </source>
</evidence>